<dbReference type="InterPro" id="IPR018060">
    <property type="entry name" value="HTH_AraC"/>
</dbReference>
<feature type="domain" description="HTH araC/xylS-type" evidence="4">
    <location>
        <begin position="209"/>
        <end position="307"/>
    </location>
</feature>
<dbReference type="InterPro" id="IPR050204">
    <property type="entry name" value="AraC_XylS_family_regulators"/>
</dbReference>
<dbReference type="InterPro" id="IPR020449">
    <property type="entry name" value="Tscrpt_reg_AraC-type_HTH"/>
</dbReference>
<dbReference type="EMBL" id="BSRI01000002">
    <property type="protein sequence ID" value="GLV60665.1"/>
    <property type="molecule type" value="Genomic_DNA"/>
</dbReference>
<gene>
    <name evidence="5" type="ORF">KDH_74840</name>
</gene>
<dbReference type="SMART" id="SM00342">
    <property type="entry name" value="HTH_ARAC"/>
    <property type="match status" value="1"/>
</dbReference>
<dbReference type="PROSITE" id="PS01124">
    <property type="entry name" value="HTH_ARAC_FAMILY_2"/>
    <property type="match status" value="1"/>
</dbReference>
<sequence length="314" mass="35382">MGVTMIEHSPLQTIDYDRLTAPLLYLSSEQAGWDGLAAQAFHEPTLLDGWMAQGIPDMSLVLFSGGTMHMEQRPINGPWRSQYIHQGELILQPATDIAHEVRWQGLSSAPTRTFHLQLSPQLLARTAEEVAGGDLAQLSLLAHSGFKDPLLTQICLTLWQELEQDSPTGNIYAQTAAQLLAVHLLRHYTTSAPRTIKEPTQGLTERQVGRVRDYVRAHLDQELSLEALARQVGFSPYHFARLFRQSTGESPHQFVLRQQVEQARHLCEKSEMPLAQVALACGFSNQSHLTRVFKRYLGMTPRAFRQHYATRARL</sequence>
<dbReference type="PANTHER" id="PTHR46796">
    <property type="entry name" value="HTH-TYPE TRANSCRIPTIONAL ACTIVATOR RHAS-RELATED"/>
    <property type="match status" value="1"/>
</dbReference>
<keyword evidence="1" id="KW-0805">Transcription regulation</keyword>
<keyword evidence="6" id="KW-1185">Reference proteome</keyword>
<evidence type="ECO:0000313" key="5">
    <source>
        <dbReference type="EMBL" id="GLV60665.1"/>
    </source>
</evidence>
<keyword evidence="3" id="KW-0804">Transcription</keyword>
<dbReference type="Gene3D" id="1.10.10.60">
    <property type="entry name" value="Homeodomain-like"/>
    <property type="match status" value="2"/>
</dbReference>
<evidence type="ECO:0000313" key="6">
    <source>
        <dbReference type="Proteomes" id="UP001344906"/>
    </source>
</evidence>
<evidence type="ECO:0000256" key="3">
    <source>
        <dbReference type="ARBA" id="ARBA00023163"/>
    </source>
</evidence>
<accession>A0ABQ6G514</accession>
<name>A0ABQ6G514_9CHLR</name>
<dbReference type="Proteomes" id="UP001344906">
    <property type="component" value="Unassembled WGS sequence"/>
</dbReference>
<keyword evidence="2" id="KW-0238">DNA-binding</keyword>
<proteinExistence type="predicted"/>
<dbReference type="PANTHER" id="PTHR46796:SF6">
    <property type="entry name" value="ARAC SUBFAMILY"/>
    <property type="match status" value="1"/>
</dbReference>
<evidence type="ECO:0000256" key="2">
    <source>
        <dbReference type="ARBA" id="ARBA00023125"/>
    </source>
</evidence>
<comment type="caution">
    <text evidence="5">The sequence shown here is derived from an EMBL/GenBank/DDBJ whole genome shotgun (WGS) entry which is preliminary data.</text>
</comment>
<dbReference type="Pfam" id="PF12833">
    <property type="entry name" value="HTH_18"/>
    <property type="match status" value="1"/>
</dbReference>
<dbReference type="SUPFAM" id="SSF46689">
    <property type="entry name" value="Homeodomain-like"/>
    <property type="match status" value="2"/>
</dbReference>
<evidence type="ECO:0000259" key="4">
    <source>
        <dbReference type="PROSITE" id="PS01124"/>
    </source>
</evidence>
<protein>
    <submittedName>
        <fullName evidence="5">AraC family transcriptional regulator</fullName>
    </submittedName>
</protein>
<dbReference type="InterPro" id="IPR009057">
    <property type="entry name" value="Homeodomain-like_sf"/>
</dbReference>
<reference evidence="5 6" key="1">
    <citation type="submission" date="2023-02" db="EMBL/GenBank/DDBJ databases">
        <title>Dictyobacter halimunensis sp. nov., a new member of the class Ktedonobacteria from forest soil in a geothermal area.</title>
        <authorList>
            <person name="Rachmania M.K."/>
            <person name="Ningsih F."/>
            <person name="Sakai Y."/>
            <person name="Yabe S."/>
            <person name="Yokota A."/>
            <person name="Sjamsuridzal W."/>
        </authorList>
    </citation>
    <scope>NUCLEOTIDE SEQUENCE [LARGE SCALE GENOMIC DNA]</scope>
    <source>
        <strain evidence="5 6">S3.2.2.5</strain>
    </source>
</reference>
<organism evidence="5 6">
    <name type="scientific">Dictyobacter halimunensis</name>
    <dbReference type="NCBI Taxonomy" id="3026934"/>
    <lineage>
        <taxon>Bacteria</taxon>
        <taxon>Bacillati</taxon>
        <taxon>Chloroflexota</taxon>
        <taxon>Ktedonobacteria</taxon>
        <taxon>Ktedonobacterales</taxon>
        <taxon>Dictyobacteraceae</taxon>
        <taxon>Dictyobacter</taxon>
    </lineage>
</organism>
<dbReference type="PRINTS" id="PR00032">
    <property type="entry name" value="HTHARAC"/>
</dbReference>
<evidence type="ECO:0000256" key="1">
    <source>
        <dbReference type="ARBA" id="ARBA00023015"/>
    </source>
</evidence>